<dbReference type="InterPro" id="IPR010181">
    <property type="entry name" value="CGCAxxGCC_motif"/>
</dbReference>
<gene>
    <name evidence="1" type="ORF">ACJDU8_11625</name>
</gene>
<dbReference type="SUPFAM" id="SSF48695">
    <property type="entry name" value="Multiheme cytochromes"/>
    <property type="match status" value="1"/>
</dbReference>
<protein>
    <submittedName>
        <fullName evidence="1">C-GCAxxG-C-C family protein</fullName>
    </submittedName>
</protein>
<accession>A0ABW8SJK1</accession>
<dbReference type="RefSeq" id="WP_406792319.1">
    <property type="nucleotide sequence ID" value="NZ_JBJHZX010000016.1"/>
</dbReference>
<keyword evidence="2" id="KW-1185">Reference proteome</keyword>
<proteinExistence type="predicted"/>
<evidence type="ECO:0000313" key="1">
    <source>
        <dbReference type="EMBL" id="MFL0196207.1"/>
    </source>
</evidence>
<dbReference type="EMBL" id="JBJHZX010000016">
    <property type="protein sequence ID" value="MFL0196207.1"/>
    <property type="molecule type" value="Genomic_DNA"/>
</dbReference>
<name>A0ABW8SJK1_9CLOT</name>
<dbReference type="Proteomes" id="UP001623660">
    <property type="component" value="Unassembled WGS sequence"/>
</dbReference>
<dbReference type="Pfam" id="PF09719">
    <property type="entry name" value="C_GCAxxG_C_C"/>
    <property type="match status" value="1"/>
</dbReference>
<dbReference type="NCBIfam" id="TIGR01909">
    <property type="entry name" value="C_GCAxxG_C_C"/>
    <property type="match status" value="1"/>
</dbReference>
<evidence type="ECO:0000313" key="2">
    <source>
        <dbReference type="Proteomes" id="UP001623660"/>
    </source>
</evidence>
<organism evidence="1 2">
    <name type="scientific">Candidatus Clostridium eludens</name>
    <dbReference type="NCBI Taxonomy" id="3381663"/>
    <lineage>
        <taxon>Bacteria</taxon>
        <taxon>Bacillati</taxon>
        <taxon>Bacillota</taxon>
        <taxon>Clostridia</taxon>
        <taxon>Eubacteriales</taxon>
        <taxon>Clostridiaceae</taxon>
        <taxon>Clostridium</taxon>
    </lineage>
</organism>
<dbReference type="InterPro" id="IPR036280">
    <property type="entry name" value="Multihaem_cyt_sf"/>
</dbReference>
<reference evidence="1 2" key="1">
    <citation type="submission" date="2024-11" db="EMBL/GenBank/DDBJ databases">
        <authorList>
            <person name="Heng Y.C."/>
            <person name="Lim A.C.H."/>
            <person name="Lee J.K.Y."/>
            <person name="Kittelmann S."/>
        </authorList>
    </citation>
    <scope>NUCLEOTIDE SEQUENCE [LARGE SCALE GENOMIC DNA]</scope>
    <source>
        <strain evidence="1 2">WILCCON 0269</strain>
    </source>
</reference>
<sequence length="148" mass="16451">MEKSENAVVNFKEGLNCSQCVLSAFSHDLELNNKLALKIASGFGGGMCQGEVCGAVTGAIMVLNVKFGNSEAKDRESKEKTYRMIRLFSEKFISINNSIVCRNLLGIDLKEEDNRNIARERGLFKIKCSKFIEDAINILENILSDHSI</sequence>
<comment type="caution">
    <text evidence="1">The sequence shown here is derived from an EMBL/GenBank/DDBJ whole genome shotgun (WGS) entry which is preliminary data.</text>
</comment>